<dbReference type="RefSeq" id="WP_188839747.1">
    <property type="nucleotide sequence ID" value="NZ_BMOT01000001.1"/>
</dbReference>
<keyword evidence="4" id="KW-1185">Reference proteome</keyword>
<accession>A0ABT0KXF7</accession>
<evidence type="ECO:0000313" key="3">
    <source>
        <dbReference type="EMBL" id="MCL1116059.1"/>
    </source>
</evidence>
<keyword evidence="2" id="KW-0472">Membrane</keyword>
<comment type="caution">
    <text evidence="3">The sequence shown here is derived from an EMBL/GenBank/DDBJ whole genome shotgun (WGS) entry which is preliminary data.</text>
</comment>
<keyword evidence="2" id="KW-0812">Transmembrane</keyword>
<gene>
    <name evidence="3" type="ORF">L2689_02220</name>
</gene>
<feature type="transmembrane region" description="Helical" evidence="2">
    <location>
        <begin position="378"/>
        <end position="400"/>
    </location>
</feature>
<evidence type="ECO:0000256" key="1">
    <source>
        <dbReference type="SAM" id="MobiDB-lite"/>
    </source>
</evidence>
<dbReference type="NCBIfam" id="TIGR03503">
    <property type="entry name" value="TIGR03503 family protein"/>
    <property type="match status" value="1"/>
</dbReference>
<sequence>MKLTGAKFYAILFGICSMLPYGGYTATNTDSFSDYVPAPYAMELKNRFRIDHEVEQVTLIVQRNYGSSPVVVVQPDGSKWYSSRHPGSVKWVDGITGDIIAIANPTPGPWQLLGDVLPGSKIEKVSKINIDVEPLPQPLYQGERLKIVARLTADDLTMRMPGLDFMIEWTSKFTSEHQPGDDNFATGTIIVGAYKDNGEDLDERPDDGIFTGSTNLEQPAGHYKLSVTARNNIFEREYNMPFLLSRQPINVKMIAPDDPLTGTWHLAISVNEAEVLLSQTHLQFELVGPAGLQIPVVLMDIPTPEYMLPLPTVSEFGSYRVKGTVASTAIRGREILLNIPEMFFNLIEPPAPPPSEEELAEKAAKIALVEEQKAKDDAIFWIATVNGVLLFIGIIGFIIWRKKQALSKALAAAETRLKEQELKSGGASSEDNLDLDDIDLMIPDDKG</sequence>
<organism evidence="3 4">
    <name type="scientific">Shewanella aestuarii</name>
    <dbReference type="NCBI Taxonomy" id="1028752"/>
    <lineage>
        <taxon>Bacteria</taxon>
        <taxon>Pseudomonadati</taxon>
        <taxon>Pseudomonadota</taxon>
        <taxon>Gammaproteobacteria</taxon>
        <taxon>Alteromonadales</taxon>
        <taxon>Shewanellaceae</taxon>
        <taxon>Shewanella</taxon>
    </lineage>
</organism>
<evidence type="ECO:0000313" key="4">
    <source>
        <dbReference type="Proteomes" id="UP001203212"/>
    </source>
</evidence>
<reference evidence="3 4" key="1">
    <citation type="submission" date="2022-01" db="EMBL/GenBank/DDBJ databases">
        <title>Whole genome-based taxonomy of the Shewanellaceae.</title>
        <authorList>
            <person name="Martin-Rodriguez A.J."/>
        </authorList>
    </citation>
    <scope>NUCLEOTIDE SEQUENCE [LARGE SCALE GENOMIC DNA]</scope>
    <source>
        <strain evidence="3 4">JCM 17801</strain>
    </source>
</reference>
<protein>
    <submittedName>
        <fullName evidence="3">TIGR03503 family protein</fullName>
    </submittedName>
</protein>
<feature type="region of interest" description="Disordered" evidence="1">
    <location>
        <begin position="420"/>
        <end position="447"/>
    </location>
</feature>
<keyword evidence="2" id="KW-1133">Transmembrane helix</keyword>
<dbReference type="InterPro" id="IPR020010">
    <property type="entry name" value="CHP03503"/>
</dbReference>
<proteinExistence type="predicted"/>
<dbReference type="NCBIfam" id="NF041940">
    <property type="entry name" value="choice_anch_X"/>
    <property type="match status" value="1"/>
</dbReference>
<dbReference type="EMBL" id="JAKILK010000001">
    <property type="protein sequence ID" value="MCL1116059.1"/>
    <property type="molecule type" value="Genomic_DNA"/>
</dbReference>
<evidence type="ECO:0000256" key="2">
    <source>
        <dbReference type="SAM" id="Phobius"/>
    </source>
</evidence>
<name>A0ABT0KXF7_9GAMM</name>
<dbReference type="Proteomes" id="UP001203212">
    <property type="component" value="Unassembled WGS sequence"/>
</dbReference>